<feature type="transmembrane region" description="Helical" evidence="1">
    <location>
        <begin position="96"/>
        <end position="116"/>
    </location>
</feature>
<evidence type="ECO:0000256" key="1">
    <source>
        <dbReference type="SAM" id="Phobius"/>
    </source>
</evidence>
<dbReference type="STRING" id="942150.IV64_GL002411"/>
<accession>A0A0R2MCV2</accession>
<dbReference type="EMBL" id="JQCL01000056">
    <property type="protein sequence ID" value="KRO11239.1"/>
    <property type="molecule type" value="Genomic_DNA"/>
</dbReference>
<keyword evidence="1" id="KW-1133">Transmembrane helix</keyword>
<feature type="transmembrane region" description="Helical" evidence="1">
    <location>
        <begin position="122"/>
        <end position="140"/>
    </location>
</feature>
<protein>
    <submittedName>
        <fullName evidence="2">Uncharacterized protein</fullName>
    </submittedName>
</protein>
<dbReference type="AlphaFoldDB" id="A0A0R2MCV2"/>
<gene>
    <name evidence="2" type="ORF">IV64_GL002411</name>
</gene>
<reference evidence="2 3" key="1">
    <citation type="journal article" date="2015" name="Genome Announc.">
        <title>Expanding the biotechnology potential of lactobacilli through comparative genomics of 213 strains and associated genera.</title>
        <authorList>
            <person name="Sun Z."/>
            <person name="Harris H.M."/>
            <person name="McCann A."/>
            <person name="Guo C."/>
            <person name="Argimon S."/>
            <person name="Zhang W."/>
            <person name="Yang X."/>
            <person name="Jeffery I.B."/>
            <person name="Cooney J.C."/>
            <person name="Kagawa T.F."/>
            <person name="Liu W."/>
            <person name="Song Y."/>
            <person name="Salvetti E."/>
            <person name="Wrobel A."/>
            <person name="Rasinkangas P."/>
            <person name="Parkhill J."/>
            <person name="Rea M.C."/>
            <person name="O'Sullivan O."/>
            <person name="Ritari J."/>
            <person name="Douillard F.P."/>
            <person name="Paul Ross R."/>
            <person name="Yang R."/>
            <person name="Briner A.E."/>
            <person name="Felis G.E."/>
            <person name="de Vos W.M."/>
            <person name="Barrangou R."/>
            <person name="Klaenhammer T.R."/>
            <person name="Caufield P.W."/>
            <person name="Cui Y."/>
            <person name="Zhang H."/>
            <person name="O'Toole P.W."/>
        </authorList>
    </citation>
    <scope>NUCLEOTIDE SEQUENCE [LARGE SCALE GENOMIC DNA]</scope>
    <source>
        <strain evidence="2 3">LMG 26013</strain>
    </source>
</reference>
<name>A0A0R2MCV2_9LACO</name>
<evidence type="ECO:0000313" key="3">
    <source>
        <dbReference type="Proteomes" id="UP000051783"/>
    </source>
</evidence>
<dbReference type="PATRIC" id="fig|942150.3.peg.2519"/>
<keyword evidence="3" id="KW-1185">Reference proteome</keyword>
<feature type="transmembrane region" description="Helical" evidence="1">
    <location>
        <begin position="147"/>
        <end position="166"/>
    </location>
</feature>
<comment type="caution">
    <text evidence="2">The sequence shown here is derived from an EMBL/GenBank/DDBJ whole genome shotgun (WGS) entry which is preliminary data.</text>
</comment>
<proteinExistence type="predicted"/>
<feature type="transmembrane region" description="Helical" evidence="1">
    <location>
        <begin position="59"/>
        <end position="76"/>
    </location>
</feature>
<feature type="transmembrane region" description="Helical" evidence="1">
    <location>
        <begin position="20"/>
        <end position="39"/>
    </location>
</feature>
<evidence type="ECO:0000313" key="2">
    <source>
        <dbReference type="EMBL" id="KRO11239.1"/>
    </source>
</evidence>
<sequence length="214" mass="24357">MSHFLSLILKRNTTLMWENIRIRFFLIIIMDCLIIFRSGSLEIALQGATITMSTPILPINWFFLVMSPFMVIGDYIEKAIKRDYPMVNTISVEMYLLIVAMQVIGVTSFMTMLWGLTSFKNINLLFLCYVYLALNILTLVYGVISTLLGSVIGQLIFISMLLLATGDTYIPVLSSLMKIHFSENGVYLDIVTLILLVIVVLWSPYLLEKIDFNG</sequence>
<feature type="transmembrane region" description="Helical" evidence="1">
    <location>
        <begin position="186"/>
        <end position="207"/>
    </location>
</feature>
<keyword evidence="1" id="KW-0472">Membrane</keyword>
<dbReference type="Proteomes" id="UP000051783">
    <property type="component" value="Unassembled WGS sequence"/>
</dbReference>
<organism evidence="2 3">
    <name type="scientific">Lactiplantibacillus xiangfangensis</name>
    <dbReference type="NCBI Taxonomy" id="942150"/>
    <lineage>
        <taxon>Bacteria</taxon>
        <taxon>Bacillati</taxon>
        <taxon>Bacillota</taxon>
        <taxon>Bacilli</taxon>
        <taxon>Lactobacillales</taxon>
        <taxon>Lactobacillaceae</taxon>
        <taxon>Lactiplantibacillus</taxon>
    </lineage>
</organism>
<keyword evidence="1" id="KW-0812">Transmembrane</keyword>